<dbReference type="GO" id="GO:0005634">
    <property type="term" value="C:nucleus"/>
    <property type="evidence" value="ECO:0007669"/>
    <property type="project" value="UniProtKB-SubCell"/>
</dbReference>
<evidence type="ECO:0000256" key="5">
    <source>
        <dbReference type="RuleBase" id="RU367072"/>
    </source>
</evidence>
<dbReference type="InterPro" id="IPR029240">
    <property type="entry name" value="MMS19_N"/>
</dbReference>
<keyword evidence="5" id="KW-0227">DNA damage</keyword>
<feature type="domain" description="MMS19 C-terminal" evidence="6">
    <location>
        <begin position="708"/>
        <end position="1107"/>
    </location>
</feature>
<keyword evidence="5" id="KW-0234">DNA repair</keyword>
<comment type="function">
    <text evidence="5">Key component of the cytosolic iron-sulfur protein assembly (CIA) complex, a multiprotein complex that mediates the incorporation of iron-sulfur cluster into apoproteins specifically involved in DNA metabolism and genomic integrity. In the CIA complex, MMS19 acts as an adapter between early-acting CIA components and a subset of cellular target iron-sulfur proteins.</text>
</comment>
<dbReference type="InterPro" id="IPR011989">
    <property type="entry name" value="ARM-like"/>
</dbReference>
<name>A0AAP0PED8_9MAGN</name>
<feature type="domain" description="MMS19 N-terminal" evidence="7">
    <location>
        <begin position="47"/>
        <end position="313"/>
    </location>
</feature>
<evidence type="ECO:0000256" key="3">
    <source>
        <dbReference type="ARBA" id="ARBA00022737"/>
    </source>
</evidence>
<dbReference type="InterPro" id="IPR024687">
    <property type="entry name" value="MMS19_C"/>
</dbReference>
<evidence type="ECO:0000256" key="1">
    <source>
        <dbReference type="ARBA" id="ARBA00004123"/>
    </source>
</evidence>
<evidence type="ECO:0000256" key="4">
    <source>
        <dbReference type="ARBA" id="ARBA00023242"/>
    </source>
</evidence>
<keyword evidence="9" id="KW-1185">Reference proteome</keyword>
<dbReference type="Proteomes" id="UP001420932">
    <property type="component" value="Unassembled WGS sequence"/>
</dbReference>
<dbReference type="Pfam" id="PF14500">
    <property type="entry name" value="MMS19_N"/>
    <property type="match status" value="1"/>
</dbReference>
<organism evidence="8 9">
    <name type="scientific">Stephania yunnanensis</name>
    <dbReference type="NCBI Taxonomy" id="152371"/>
    <lineage>
        <taxon>Eukaryota</taxon>
        <taxon>Viridiplantae</taxon>
        <taxon>Streptophyta</taxon>
        <taxon>Embryophyta</taxon>
        <taxon>Tracheophyta</taxon>
        <taxon>Spermatophyta</taxon>
        <taxon>Magnoliopsida</taxon>
        <taxon>Ranunculales</taxon>
        <taxon>Menispermaceae</taxon>
        <taxon>Menispermoideae</taxon>
        <taxon>Cissampelideae</taxon>
        <taxon>Stephania</taxon>
    </lineage>
</organism>
<dbReference type="GO" id="GO:0016226">
    <property type="term" value="P:iron-sulfur cluster assembly"/>
    <property type="evidence" value="ECO:0007669"/>
    <property type="project" value="UniProtKB-UniRule"/>
</dbReference>
<dbReference type="GO" id="GO:0006281">
    <property type="term" value="P:DNA repair"/>
    <property type="evidence" value="ECO:0007669"/>
    <property type="project" value="UniProtKB-UniRule"/>
</dbReference>
<keyword evidence="4 5" id="KW-0539">Nucleus</keyword>
<dbReference type="Gene3D" id="1.25.10.10">
    <property type="entry name" value="Leucine-rich Repeat Variant"/>
    <property type="match status" value="1"/>
</dbReference>
<evidence type="ECO:0000313" key="9">
    <source>
        <dbReference type="Proteomes" id="UP001420932"/>
    </source>
</evidence>
<protein>
    <recommendedName>
        <fullName evidence="5">MMS19 nucleotide excision repair protein</fullName>
    </recommendedName>
</protein>
<dbReference type="AlphaFoldDB" id="A0AAP0PED8"/>
<accession>A0AAP0PED8</accession>
<dbReference type="PANTHER" id="PTHR12891:SF0">
    <property type="entry name" value="MMS19 NUCLEOTIDE EXCISION REPAIR PROTEIN HOMOLOG"/>
    <property type="match status" value="1"/>
</dbReference>
<dbReference type="Pfam" id="PF12460">
    <property type="entry name" value="MMS19_C"/>
    <property type="match status" value="1"/>
</dbReference>
<comment type="similarity">
    <text evidence="2 5">Belongs to the MET18/MMS19 family.</text>
</comment>
<proteinExistence type="inferred from homology"/>
<evidence type="ECO:0000259" key="6">
    <source>
        <dbReference type="Pfam" id="PF12460"/>
    </source>
</evidence>
<dbReference type="InterPro" id="IPR039920">
    <property type="entry name" value="MMS19"/>
</dbReference>
<dbReference type="InterPro" id="IPR016024">
    <property type="entry name" value="ARM-type_fold"/>
</dbReference>
<reference evidence="8 9" key="1">
    <citation type="submission" date="2024-01" db="EMBL/GenBank/DDBJ databases">
        <title>Genome assemblies of Stephania.</title>
        <authorList>
            <person name="Yang L."/>
        </authorList>
    </citation>
    <scope>NUCLEOTIDE SEQUENCE [LARGE SCALE GENOMIC DNA]</scope>
    <source>
        <strain evidence="8">YNDBR</strain>
        <tissue evidence="8">Leaf</tissue>
    </source>
</reference>
<sequence length="1156" mass="128162">MAKPTSWIPHIETFVDSSRPADEQNAGLEAIALMVKRDLLTLEALVIEMELYLTTTDHVLRARGILLLGELLACLGTKPLDSKTVHSLTEFFTEKLADWHALRGALIGCLALLRRKNNVGAVTNNDAKALTQSYFQYIHVQSLGKRDRKLSLELLDFLLDHHSDIVASLGHDLFYGICQAIDGEMDPDCLMLTFHLVAVLGQVFPDPFGLLAGFAEDLFDILSRYFPIHFTHQNDDFDVKRDDLSKALMLAFASTSLFEPFAIPLLLEKLSSSLTLAKVDSLKYLSYLSVKYGADRMAKHASTIWSSLKGAIFTSYQEPIISSISDLADCKGPENEIAREALSCLQKFMLQDDGLFLDMVLEDQDIEQVLRSIAGFKSYNDMTMESKQKVHALGCILAASAKFSGACCNRVFQKLLPQLMDILGYFEENSARDCISGIDPVQSVKLNFGALYLCAELLAACRDRLLCFEGEFDNFVLSIEDTCFLLGKFLGQLTRAFCSTLISVTEQEICEAHMYCGVKGLLTLATFRSRFSPIPKSVFETVLNVFMSVITSSLERTLVWKNTLKAIVQIGIFLEKFSDSEREASYMAVVVEKIASLICHNDSPTPLLMLLEAVSDIGATCQKFMLRVNQGMQEAISTNLLEASVWRVEGNSKVDVLVPLLECYARKVLQWFLNFGGVDGVALDFSIKIWSLIESSRLFDVGLKGKVDEVLNKMMITMRLAVAGCSVGSQVLIFQKAICVLSSSPFFSSKKDSVELSVPSKLEELQLNQEFPSYSCRDEWIISLFASVVVALRPQTPLQNVAVLLRLFTCNILRGHVPSAEALGSIVNKLPSNNREKISSFTVEEALNIISGLGLFGNIASSACHTMDINDGGSFNLGPCEDKCDSIQSNAIVGLAWVGKGLVMRGHGKLNDIVMILLRCLLSTDETQKPISQNHLSVGLGRENAHPCVSRAAVDAFRILLHDSDICLSKRFHATIRPLYKQHFFSSIMPILLSLIKESNSSTSRSMLYRAFGHITSETPLAAVVVEAKQLIFVLLDSMSMLSVDVADKDLTYSLLLVLSGILLDENGREAVTENAHIVTNVLVQLVSYPHMMLVRETAIQCLVALALWPYTRIYPMRKQVLDVLSKAVDDPKRTVRQEAVRCQQAWASIASRSLR</sequence>
<dbReference type="GO" id="GO:0051604">
    <property type="term" value="P:protein maturation"/>
    <property type="evidence" value="ECO:0007669"/>
    <property type="project" value="UniProtKB-UniRule"/>
</dbReference>
<comment type="subcellular location">
    <subcellularLocation>
        <location evidence="1 5">Nucleus</location>
    </subcellularLocation>
</comment>
<evidence type="ECO:0000256" key="2">
    <source>
        <dbReference type="ARBA" id="ARBA00009340"/>
    </source>
</evidence>
<keyword evidence="3" id="KW-0677">Repeat</keyword>
<comment type="caution">
    <text evidence="8">The sequence shown here is derived from an EMBL/GenBank/DDBJ whole genome shotgun (WGS) entry which is preliminary data.</text>
</comment>
<evidence type="ECO:0000259" key="7">
    <source>
        <dbReference type="Pfam" id="PF14500"/>
    </source>
</evidence>
<gene>
    <name evidence="8" type="ORF">Syun_011443</name>
</gene>
<dbReference type="PANTHER" id="PTHR12891">
    <property type="entry name" value="DNA REPAIR/TRANSCRIPTION PROTEIN MET18/MMS19"/>
    <property type="match status" value="1"/>
</dbReference>
<dbReference type="GO" id="GO:0097361">
    <property type="term" value="C:cytosolic [4Fe-4S] assembly targeting complex"/>
    <property type="evidence" value="ECO:0007669"/>
    <property type="project" value="UniProtKB-UniRule"/>
</dbReference>
<dbReference type="SUPFAM" id="SSF48371">
    <property type="entry name" value="ARM repeat"/>
    <property type="match status" value="2"/>
</dbReference>
<dbReference type="EMBL" id="JBBNAF010000005">
    <property type="protein sequence ID" value="KAK9142043.1"/>
    <property type="molecule type" value="Genomic_DNA"/>
</dbReference>
<evidence type="ECO:0000313" key="8">
    <source>
        <dbReference type="EMBL" id="KAK9142043.1"/>
    </source>
</evidence>